<sequence length="119" mass="13952">MSPSRANCSSTSSSSGRWSPTQEQVMVLHALYRSGLTKPNPSQVERITSQLSLYGRVQSKNVLYWFQNRKARDRKNLRNKLHQQHQPQLYHHHHQLLINNYYNTTPSPFALQLFNCFPQ</sequence>
<accession>A0A022R7K5</accession>
<keyword evidence="6" id="KW-0804">Transcription</keyword>
<evidence type="ECO:0000313" key="14">
    <source>
        <dbReference type="Proteomes" id="UP000030748"/>
    </source>
</evidence>
<dbReference type="SMART" id="SM00389">
    <property type="entry name" value="HOX"/>
    <property type="match status" value="1"/>
</dbReference>
<dbReference type="GO" id="GO:0003700">
    <property type="term" value="F:DNA-binding transcription factor activity"/>
    <property type="evidence" value="ECO:0007669"/>
    <property type="project" value="InterPro"/>
</dbReference>
<evidence type="ECO:0000256" key="11">
    <source>
        <dbReference type="SAM" id="MobiDB-lite"/>
    </source>
</evidence>
<dbReference type="CDD" id="cd00086">
    <property type="entry name" value="homeodomain"/>
    <property type="match status" value="1"/>
</dbReference>
<protein>
    <recommendedName>
        <fullName evidence="12">Homeobox domain-containing protein</fullName>
    </recommendedName>
</protein>
<dbReference type="SUPFAM" id="SSF46689">
    <property type="entry name" value="Homeodomain-like"/>
    <property type="match status" value="1"/>
</dbReference>
<dbReference type="InterPro" id="IPR001356">
    <property type="entry name" value="HD"/>
</dbReference>
<evidence type="ECO:0000256" key="2">
    <source>
        <dbReference type="ARBA" id="ARBA00022473"/>
    </source>
</evidence>
<dbReference type="PANTHER" id="PTHR45940:SF42">
    <property type="entry name" value="WUSCHEL-RELATED HOMEOBOX 3"/>
    <property type="match status" value="1"/>
</dbReference>
<dbReference type="EMBL" id="KI630592">
    <property type="protein sequence ID" value="EYU36231.1"/>
    <property type="molecule type" value="Genomic_DNA"/>
</dbReference>
<feature type="domain" description="Homeobox" evidence="12">
    <location>
        <begin position="11"/>
        <end position="76"/>
    </location>
</feature>
<evidence type="ECO:0000256" key="8">
    <source>
        <dbReference type="ARBA" id="ARBA00024040"/>
    </source>
</evidence>
<evidence type="ECO:0000256" key="5">
    <source>
        <dbReference type="ARBA" id="ARBA00023155"/>
    </source>
</evidence>
<dbReference type="GO" id="GO:0003677">
    <property type="term" value="F:DNA binding"/>
    <property type="evidence" value="ECO:0007669"/>
    <property type="project" value="UniProtKB-UniRule"/>
</dbReference>
<dbReference type="GO" id="GO:0099402">
    <property type="term" value="P:plant organ development"/>
    <property type="evidence" value="ECO:0007669"/>
    <property type="project" value="InterPro"/>
</dbReference>
<evidence type="ECO:0000256" key="7">
    <source>
        <dbReference type="ARBA" id="ARBA00023242"/>
    </source>
</evidence>
<dbReference type="PANTHER" id="PTHR45940">
    <property type="entry name" value="WUSCHEL-RELATED HOMEOBOX 1-RELATED"/>
    <property type="match status" value="1"/>
</dbReference>
<keyword evidence="4 9" id="KW-0238">DNA-binding</keyword>
<feature type="compositionally biased region" description="Low complexity" evidence="11">
    <location>
        <begin position="1"/>
        <end position="19"/>
    </location>
</feature>
<proteinExistence type="inferred from homology"/>
<gene>
    <name evidence="13" type="ORF">MIMGU_mgv1a022482mg</name>
</gene>
<dbReference type="eggNOG" id="ENOG502S13K">
    <property type="taxonomic scope" value="Eukaryota"/>
</dbReference>
<dbReference type="Proteomes" id="UP000030748">
    <property type="component" value="Unassembled WGS sequence"/>
</dbReference>
<dbReference type="Pfam" id="PF00046">
    <property type="entry name" value="Homeodomain"/>
    <property type="match status" value="1"/>
</dbReference>
<feature type="non-terminal residue" evidence="13">
    <location>
        <position position="119"/>
    </location>
</feature>
<keyword evidence="14" id="KW-1185">Reference proteome</keyword>
<keyword evidence="5 9" id="KW-0371">Homeobox</keyword>
<dbReference type="InterPro" id="IPR009057">
    <property type="entry name" value="Homeodomain-like_sf"/>
</dbReference>
<keyword evidence="7 9" id="KW-0539">Nucleus</keyword>
<evidence type="ECO:0000256" key="4">
    <source>
        <dbReference type="ARBA" id="ARBA00023125"/>
    </source>
</evidence>
<keyword evidence="3" id="KW-0805">Transcription regulation</keyword>
<dbReference type="GO" id="GO:0005634">
    <property type="term" value="C:nucleus"/>
    <property type="evidence" value="ECO:0007669"/>
    <property type="project" value="UniProtKB-SubCell"/>
</dbReference>
<evidence type="ECO:0000256" key="1">
    <source>
        <dbReference type="ARBA" id="ARBA00004123"/>
    </source>
</evidence>
<name>A0A022R7K5_ERYGU</name>
<dbReference type="Gene3D" id="1.10.10.60">
    <property type="entry name" value="Homeodomain-like"/>
    <property type="match status" value="1"/>
</dbReference>
<evidence type="ECO:0000256" key="9">
    <source>
        <dbReference type="PROSITE-ProRule" id="PRU00108"/>
    </source>
</evidence>
<evidence type="ECO:0000259" key="12">
    <source>
        <dbReference type="PROSITE" id="PS50071"/>
    </source>
</evidence>
<evidence type="ECO:0000256" key="6">
    <source>
        <dbReference type="ARBA" id="ARBA00023163"/>
    </source>
</evidence>
<comment type="similarity">
    <text evidence="8">Belongs to the WUS homeobox family.</text>
</comment>
<organism evidence="13 14">
    <name type="scientific">Erythranthe guttata</name>
    <name type="common">Yellow monkey flower</name>
    <name type="synonym">Mimulus guttatus</name>
    <dbReference type="NCBI Taxonomy" id="4155"/>
    <lineage>
        <taxon>Eukaryota</taxon>
        <taxon>Viridiplantae</taxon>
        <taxon>Streptophyta</taxon>
        <taxon>Embryophyta</taxon>
        <taxon>Tracheophyta</taxon>
        <taxon>Spermatophyta</taxon>
        <taxon>Magnoliopsida</taxon>
        <taxon>eudicotyledons</taxon>
        <taxon>Gunneridae</taxon>
        <taxon>Pentapetalae</taxon>
        <taxon>asterids</taxon>
        <taxon>lamiids</taxon>
        <taxon>Lamiales</taxon>
        <taxon>Phrymaceae</taxon>
        <taxon>Erythranthe</taxon>
    </lineage>
</organism>
<evidence type="ECO:0000256" key="3">
    <source>
        <dbReference type="ARBA" id="ARBA00023015"/>
    </source>
</evidence>
<keyword evidence="2" id="KW-0217">Developmental protein</keyword>
<reference evidence="13 14" key="1">
    <citation type="journal article" date="2013" name="Proc. Natl. Acad. Sci. U.S.A.">
        <title>Fine-scale variation in meiotic recombination in Mimulus inferred from population shotgun sequencing.</title>
        <authorList>
            <person name="Hellsten U."/>
            <person name="Wright K.M."/>
            <person name="Jenkins J."/>
            <person name="Shu S."/>
            <person name="Yuan Y."/>
            <person name="Wessler S.R."/>
            <person name="Schmutz J."/>
            <person name="Willis J.H."/>
            <person name="Rokhsar D.S."/>
        </authorList>
    </citation>
    <scope>NUCLEOTIDE SEQUENCE [LARGE SCALE GENOMIC DNA]</scope>
    <source>
        <strain evidence="14">cv. DUN x IM62</strain>
    </source>
</reference>
<dbReference type="STRING" id="4155.A0A022R7K5"/>
<dbReference type="InterPro" id="IPR044555">
    <property type="entry name" value="WUSCHEL-like"/>
</dbReference>
<dbReference type="PROSITE" id="PS50071">
    <property type="entry name" value="HOMEOBOX_2"/>
    <property type="match status" value="1"/>
</dbReference>
<evidence type="ECO:0000256" key="10">
    <source>
        <dbReference type="RuleBase" id="RU000682"/>
    </source>
</evidence>
<evidence type="ECO:0000313" key="13">
    <source>
        <dbReference type="EMBL" id="EYU36231.1"/>
    </source>
</evidence>
<comment type="subcellular location">
    <subcellularLocation>
        <location evidence="1 9 10">Nucleus</location>
    </subcellularLocation>
</comment>
<feature type="DNA-binding region" description="Homeobox" evidence="9">
    <location>
        <begin position="13"/>
        <end position="77"/>
    </location>
</feature>
<dbReference type="AlphaFoldDB" id="A0A022R7K5"/>
<feature type="region of interest" description="Disordered" evidence="11">
    <location>
        <begin position="1"/>
        <end position="21"/>
    </location>
</feature>